<dbReference type="Proteomes" id="UP000515679">
    <property type="component" value="Chromosome"/>
</dbReference>
<dbReference type="KEGG" id="cchl:FPL14_11380"/>
<dbReference type="EMBL" id="CP041969">
    <property type="protein sequence ID" value="QMV41720.1"/>
    <property type="molecule type" value="Genomic_DNA"/>
</dbReference>
<keyword evidence="1" id="KW-1133">Transmembrane helix</keyword>
<feature type="transmembrane region" description="Helical" evidence="1">
    <location>
        <begin position="395"/>
        <end position="414"/>
    </location>
</feature>
<name>A0A7G5BXN6_9BACL</name>
<feature type="transmembrane region" description="Helical" evidence="1">
    <location>
        <begin position="364"/>
        <end position="383"/>
    </location>
</feature>
<feature type="transmembrane region" description="Helical" evidence="1">
    <location>
        <begin position="295"/>
        <end position="314"/>
    </location>
</feature>
<protein>
    <recommendedName>
        <fullName evidence="4">O-antigen/teichoic acid export membrane protein</fullName>
    </recommendedName>
</protein>
<dbReference type="RefSeq" id="WP_182303059.1">
    <property type="nucleotide sequence ID" value="NZ_CP041969.1"/>
</dbReference>
<organism evidence="2 3">
    <name type="scientific">Cohnella cholangitidis</name>
    <dbReference type="NCBI Taxonomy" id="2598458"/>
    <lineage>
        <taxon>Bacteria</taxon>
        <taxon>Bacillati</taxon>
        <taxon>Bacillota</taxon>
        <taxon>Bacilli</taxon>
        <taxon>Bacillales</taxon>
        <taxon>Paenibacillaceae</taxon>
        <taxon>Cohnella</taxon>
    </lineage>
</organism>
<evidence type="ECO:0000313" key="3">
    <source>
        <dbReference type="Proteomes" id="UP000515679"/>
    </source>
</evidence>
<reference evidence="2 3" key="1">
    <citation type="submission" date="2019-07" db="EMBL/GenBank/DDBJ databases">
        <authorList>
            <person name="Kim J.K."/>
            <person name="Cheong H.-M."/>
            <person name="Choi Y."/>
            <person name="Hwang K.J."/>
            <person name="Lee S."/>
            <person name="Choi C."/>
        </authorList>
    </citation>
    <scope>NUCLEOTIDE SEQUENCE [LARGE SCALE GENOMIC DNA]</scope>
    <source>
        <strain evidence="2 3">KS 22</strain>
    </source>
</reference>
<feature type="transmembrane region" description="Helical" evidence="1">
    <location>
        <begin position="151"/>
        <end position="169"/>
    </location>
</feature>
<feature type="transmembrane region" description="Helical" evidence="1">
    <location>
        <begin position="181"/>
        <end position="206"/>
    </location>
</feature>
<evidence type="ECO:0000313" key="2">
    <source>
        <dbReference type="EMBL" id="QMV41720.1"/>
    </source>
</evidence>
<feature type="transmembrane region" description="Helical" evidence="1">
    <location>
        <begin position="12"/>
        <end position="32"/>
    </location>
</feature>
<gene>
    <name evidence="2" type="ORF">FPL14_11380</name>
</gene>
<keyword evidence="1" id="KW-0812">Transmembrane</keyword>
<sequence length="493" mass="56441">MSPKNVKSEIAINLIFALIKSIAMLMVVRIAGMEFTPFMLGIFLLSRRASNTGANLFQFGMSQTLQRYVSLNLHNKLKYIYILFALIIWIITAALTFPIIYFYSDLFSIWLFPNLSNGEDLALWTLSIIVIFSLHYIIYSTLLAERKIFQANILELLNSSGILLLIFILSNNPEVDEVIKWQAIFMLMILLCYAITALFKVSFVRIHRGVIKEVARNFLYYGATRGVITFLDMLFLMISPWLLRYSLEQSGYLLIALTMFNMILTIIMPISQIVSLSAARILNQDPSINVKKINWMFGSLLYTSTILIVLILPWCKEILMVWLGEEQLVEGTYPYLLLILLCILPFTLYRGMKGLIEILWDKPYNLYSLVCAILVHIVTYYILEQFISSIDAVKISLLMACCSLALITIITIYSHLSSLRYFGASLLLKISIAIFGVNLLGGYLFNSIIIGLLFIMVTLLSGLYILYLLRPPFVVEVMNYLIPKRLKNEVEHD</sequence>
<feature type="transmembrane region" description="Helical" evidence="1">
    <location>
        <begin position="421"/>
        <end position="441"/>
    </location>
</feature>
<evidence type="ECO:0000256" key="1">
    <source>
        <dbReference type="SAM" id="Phobius"/>
    </source>
</evidence>
<feature type="transmembrane region" description="Helical" evidence="1">
    <location>
        <begin position="251"/>
        <end position="274"/>
    </location>
</feature>
<feature type="transmembrane region" description="Helical" evidence="1">
    <location>
        <begin position="334"/>
        <end position="352"/>
    </location>
</feature>
<feature type="transmembrane region" description="Helical" evidence="1">
    <location>
        <begin position="447"/>
        <end position="469"/>
    </location>
</feature>
<evidence type="ECO:0008006" key="4">
    <source>
        <dbReference type="Google" id="ProtNLM"/>
    </source>
</evidence>
<accession>A0A7G5BXN6</accession>
<proteinExistence type="predicted"/>
<keyword evidence="3" id="KW-1185">Reference proteome</keyword>
<dbReference type="AlphaFoldDB" id="A0A7G5BXN6"/>
<feature type="transmembrane region" description="Helical" evidence="1">
    <location>
        <begin position="218"/>
        <end position="239"/>
    </location>
</feature>
<feature type="transmembrane region" description="Helical" evidence="1">
    <location>
        <begin position="121"/>
        <end position="139"/>
    </location>
</feature>
<keyword evidence="1" id="KW-0472">Membrane</keyword>
<feature type="transmembrane region" description="Helical" evidence="1">
    <location>
        <begin position="79"/>
        <end position="101"/>
    </location>
</feature>